<feature type="region of interest" description="Disordered" evidence="3">
    <location>
        <begin position="1"/>
        <end position="29"/>
    </location>
</feature>
<accession>K6GT24</accession>
<name>K6GT24_9BACT</name>
<dbReference type="Proteomes" id="UP000006272">
    <property type="component" value="Unassembled WGS sequence"/>
</dbReference>
<dbReference type="AlphaFoldDB" id="K6GT24"/>
<keyword evidence="2" id="KW-0231">Viral genome packaging</keyword>
<keyword evidence="1" id="KW-1188">Viral release from host cell</keyword>
<dbReference type="GO" id="GO:0051276">
    <property type="term" value="P:chromosome organization"/>
    <property type="evidence" value="ECO:0007669"/>
    <property type="project" value="InterPro"/>
</dbReference>
<comment type="caution">
    <text evidence="4">The sequence shown here is derived from an EMBL/GenBank/DDBJ whole genome shotgun (WGS) entry which is preliminary data.</text>
</comment>
<protein>
    <submittedName>
        <fullName evidence="4">Phage terminase, small subunit</fullName>
    </submittedName>
</protein>
<feature type="compositionally biased region" description="Acidic residues" evidence="3">
    <location>
        <begin position="206"/>
        <end position="219"/>
    </location>
</feature>
<proteinExistence type="predicted"/>
<dbReference type="Pfam" id="PF03592">
    <property type="entry name" value="Terminase_2"/>
    <property type="match status" value="1"/>
</dbReference>
<dbReference type="PATRIC" id="fig|1206767.3.peg.1159"/>
<evidence type="ECO:0000313" key="5">
    <source>
        <dbReference type="Proteomes" id="UP000006272"/>
    </source>
</evidence>
<dbReference type="PANTHER" id="PTHR41328:SF2">
    <property type="entry name" value="TERMINASE SMALL SUBUNIT"/>
    <property type="match status" value="1"/>
</dbReference>
<dbReference type="InterPro" id="IPR052404">
    <property type="entry name" value="SPP1-like_terminase"/>
</dbReference>
<dbReference type="EMBL" id="ALAO01000095">
    <property type="protein sequence ID" value="EKO40081.1"/>
    <property type="molecule type" value="Genomic_DNA"/>
</dbReference>
<feature type="region of interest" description="Disordered" evidence="3">
    <location>
        <begin position="167"/>
        <end position="219"/>
    </location>
</feature>
<feature type="compositionally biased region" description="Low complexity" evidence="3">
    <location>
        <begin position="1"/>
        <end position="24"/>
    </location>
</feature>
<dbReference type="Gene3D" id="1.10.10.1400">
    <property type="entry name" value="Terminase, small subunit, N-terminal DNA-binding domain, HTH motif"/>
    <property type="match status" value="1"/>
</dbReference>
<reference evidence="4 5" key="1">
    <citation type="submission" date="2012-07" db="EMBL/GenBank/DDBJ databases">
        <title>Draft genome sequence of Desulfovibrio magneticus str. Maddingley MBC34 obtained from a metagenomic sequence of a methanogenic enrichment isolated from coal-seam formation water in Victoria, Australia.</title>
        <authorList>
            <person name="Greenfield P."/>
            <person name="Hendry P."/>
            <person name="Li D."/>
            <person name="Rosewarne C.P."/>
            <person name="Tran-Dinh N."/>
            <person name="Elbourne L.D.H."/>
            <person name="Paulsen I.T."/>
            <person name="Midgley D.J."/>
        </authorList>
    </citation>
    <scope>NUCLEOTIDE SEQUENCE [LARGE SCALE GENOMIC DNA]</scope>
    <source>
        <strain evidence="5">Maddingley MBC34</strain>
    </source>
</reference>
<dbReference type="InterPro" id="IPR038713">
    <property type="entry name" value="Terminase_Gp1_N_sf"/>
</dbReference>
<gene>
    <name evidence="4" type="ORF">B193_1190</name>
</gene>
<evidence type="ECO:0000256" key="3">
    <source>
        <dbReference type="SAM" id="MobiDB-lite"/>
    </source>
</evidence>
<evidence type="ECO:0000313" key="4">
    <source>
        <dbReference type="EMBL" id="EKO40081.1"/>
    </source>
</evidence>
<evidence type="ECO:0000256" key="1">
    <source>
        <dbReference type="ARBA" id="ARBA00022612"/>
    </source>
</evidence>
<dbReference type="PANTHER" id="PTHR41328">
    <property type="entry name" value="TERMINASE SMALL SUBUNIT-RELATED"/>
    <property type="match status" value="1"/>
</dbReference>
<sequence length="219" mass="22815">MSDNAASPSTITSAPTSPAISAPPGAGEAALTDRQRRFVEEYLVDCNATLAAGRAGYSARSARQAGARLRASPHVRRAVEAAMAARSDRLGVSQDRVVLELARLAFADMRDFASWGEGCVRLRPSEELTEDQAACVSEIVETPGKGVRVKLFGKQPALAALARHLGSREGGGKGAGRGDAGPDAASGEGTRPLTVVTWVPFPDAPPPEEPEEPEDGDGE</sequence>
<organism evidence="4 5">
    <name type="scientific">Solidesulfovibrio magneticus str. Maddingley MBC34</name>
    <dbReference type="NCBI Taxonomy" id="1206767"/>
    <lineage>
        <taxon>Bacteria</taxon>
        <taxon>Pseudomonadati</taxon>
        <taxon>Thermodesulfobacteriota</taxon>
        <taxon>Desulfovibrionia</taxon>
        <taxon>Desulfovibrionales</taxon>
        <taxon>Desulfovibrionaceae</taxon>
        <taxon>Solidesulfovibrio</taxon>
    </lineage>
</organism>
<evidence type="ECO:0000256" key="2">
    <source>
        <dbReference type="ARBA" id="ARBA00023219"/>
    </source>
</evidence>
<dbReference type="InterPro" id="IPR005335">
    <property type="entry name" value="Terminase_ssu"/>
</dbReference>